<dbReference type="EMBL" id="STGY01000039">
    <property type="protein sequence ID" value="THV41796.1"/>
    <property type="molecule type" value="Genomic_DNA"/>
</dbReference>
<reference evidence="1 2" key="2">
    <citation type="submission" date="2019-05" db="EMBL/GenBank/DDBJ databases">
        <title>Glycomyces buryatensis sp. nov.</title>
        <authorList>
            <person name="Nikitina E."/>
        </authorList>
    </citation>
    <scope>NUCLEOTIDE SEQUENCE [LARGE SCALE GENOMIC DNA]</scope>
    <source>
        <strain evidence="1 2">18</strain>
    </source>
</reference>
<proteinExistence type="predicted"/>
<name>A0A4V4HSK0_9ACTN</name>
<dbReference type="RefSeq" id="WP_136534310.1">
    <property type="nucleotide sequence ID" value="NZ_STGY01000039.1"/>
</dbReference>
<dbReference type="AlphaFoldDB" id="A0A4V4HSK0"/>
<evidence type="ECO:0000313" key="2">
    <source>
        <dbReference type="Proteomes" id="UP000308760"/>
    </source>
</evidence>
<organism evidence="1 2">
    <name type="scientific">Glycomyces buryatensis</name>
    <dbReference type="NCBI Taxonomy" id="2570927"/>
    <lineage>
        <taxon>Bacteria</taxon>
        <taxon>Bacillati</taxon>
        <taxon>Actinomycetota</taxon>
        <taxon>Actinomycetes</taxon>
        <taxon>Glycomycetales</taxon>
        <taxon>Glycomycetaceae</taxon>
        <taxon>Glycomyces</taxon>
    </lineage>
</organism>
<accession>A0A4V4HSK0</accession>
<reference evidence="2" key="1">
    <citation type="submission" date="2019-04" db="EMBL/GenBank/DDBJ databases">
        <title>Nocardioides xinjiangensis sp. nov.</title>
        <authorList>
            <person name="Liu S."/>
        </authorList>
    </citation>
    <scope>NUCLEOTIDE SEQUENCE [LARGE SCALE GENOMIC DNA]</scope>
    <source>
        <strain evidence="2">18</strain>
    </source>
</reference>
<sequence>MSELDERTTIDTMPFVDELGQIHNLALNGREFLIPGDRLIWVSRHSTGQAHCAIFDTWDYLQITSRTVKPKFSSQGPGLIMNFFLTMSPKIRRKCGSWCALP</sequence>
<dbReference type="OrthoDB" id="8265034at2"/>
<protein>
    <submittedName>
        <fullName evidence="1">Uncharacterized protein</fullName>
    </submittedName>
</protein>
<keyword evidence="2" id="KW-1185">Reference proteome</keyword>
<gene>
    <name evidence="1" type="ORF">FAB82_09525</name>
</gene>
<comment type="caution">
    <text evidence="1">The sequence shown here is derived from an EMBL/GenBank/DDBJ whole genome shotgun (WGS) entry which is preliminary data.</text>
</comment>
<evidence type="ECO:0000313" key="1">
    <source>
        <dbReference type="EMBL" id="THV41796.1"/>
    </source>
</evidence>
<dbReference type="Proteomes" id="UP000308760">
    <property type="component" value="Unassembled WGS sequence"/>
</dbReference>